<organism evidence="2 3">
    <name type="scientific">Diplogelasinospora grovesii</name>
    <dbReference type="NCBI Taxonomy" id="303347"/>
    <lineage>
        <taxon>Eukaryota</taxon>
        <taxon>Fungi</taxon>
        <taxon>Dikarya</taxon>
        <taxon>Ascomycota</taxon>
        <taxon>Pezizomycotina</taxon>
        <taxon>Sordariomycetes</taxon>
        <taxon>Sordariomycetidae</taxon>
        <taxon>Sordariales</taxon>
        <taxon>Diplogelasinosporaceae</taxon>
        <taxon>Diplogelasinospora</taxon>
    </lineage>
</organism>
<sequence length="202" mass="22240">MTEPTELKDNKMTENAEASTRMRTIRTLLDGYASLSVPQLLEPLSHGFTHRVLPRSLGMPARDRESFALHAKGIFSLFEKFQLVPEAMFEDGRQRIVVIHARMEGTLKHNRGAWRNECVMIVRLSEDGTEVEEIGEFVDSAKAIEMRKRHAPTSFTGNTGTGAMEGLGLLGTMVLIAVAAGAVFAARGLFAWYARLGSFGGV</sequence>
<comment type="caution">
    <text evidence="2">The sequence shown here is derived from an EMBL/GenBank/DDBJ whole genome shotgun (WGS) entry which is preliminary data.</text>
</comment>
<gene>
    <name evidence="2" type="ORF">QBC46DRAFT_389944</name>
</gene>
<evidence type="ECO:0008006" key="4">
    <source>
        <dbReference type="Google" id="ProtNLM"/>
    </source>
</evidence>
<feature type="transmembrane region" description="Helical" evidence="1">
    <location>
        <begin position="167"/>
        <end position="194"/>
    </location>
</feature>
<evidence type="ECO:0000313" key="2">
    <source>
        <dbReference type="EMBL" id="KAK3938572.1"/>
    </source>
</evidence>
<accession>A0AAN6N3K9</accession>
<keyword evidence="1" id="KW-0472">Membrane</keyword>
<dbReference type="Proteomes" id="UP001303473">
    <property type="component" value="Unassembled WGS sequence"/>
</dbReference>
<reference evidence="3" key="1">
    <citation type="journal article" date="2023" name="Mol. Phylogenet. Evol.">
        <title>Genome-scale phylogeny and comparative genomics of the fungal order Sordariales.</title>
        <authorList>
            <person name="Hensen N."/>
            <person name="Bonometti L."/>
            <person name="Westerberg I."/>
            <person name="Brannstrom I.O."/>
            <person name="Guillou S."/>
            <person name="Cros-Aarteil S."/>
            <person name="Calhoun S."/>
            <person name="Haridas S."/>
            <person name="Kuo A."/>
            <person name="Mondo S."/>
            <person name="Pangilinan J."/>
            <person name="Riley R."/>
            <person name="LaButti K."/>
            <person name="Andreopoulos B."/>
            <person name="Lipzen A."/>
            <person name="Chen C."/>
            <person name="Yan M."/>
            <person name="Daum C."/>
            <person name="Ng V."/>
            <person name="Clum A."/>
            <person name="Steindorff A."/>
            <person name="Ohm R.A."/>
            <person name="Martin F."/>
            <person name="Silar P."/>
            <person name="Natvig D.O."/>
            <person name="Lalanne C."/>
            <person name="Gautier V."/>
            <person name="Ament-Velasquez S.L."/>
            <person name="Kruys A."/>
            <person name="Hutchinson M.I."/>
            <person name="Powell A.J."/>
            <person name="Barry K."/>
            <person name="Miller A.N."/>
            <person name="Grigoriev I.V."/>
            <person name="Debuchy R."/>
            <person name="Gladieux P."/>
            <person name="Hiltunen Thoren M."/>
            <person name="Johannesson H."/>
        </authorList>
    </citation>
    <scope>NUCLEOTIDE SEQUENCE [LARGE SCALE GENOMIC DNA]</scope>
    <source>
        <strain evidence="3">CBS 340.73</strain>
    </source>
</reference>
<evidence type="ECO:0000256" key="1">
    <source>
        <dbReference type="SAM" id="Phobius"/>
    </source>
</evidence>
<dbReference type="InterPro" id="IPR050977">
    <property type="entry name" value="Fungal_Meroterpenoid_Isomerase"/>
</dbReference>
<keyword evidence="1" id="KW-1133">Transmembrane helix</keyword>
<keyword evidence="3" id="KW-1185">Reference proteome</keyword>
<dbReference type="AlphaFoldDB" id="A0AAN6N3K9"/>
<name>A0AAN6N3K9_9PEZI</name>
<proteinExistence type="predicted"/>
<protein>
    <recommendedName>
        <fullName evidence="4">SnoaL-like domain-containing protein</fullName>
    </recommendedName>
</protein>
<dbReference type="PANTHER" id="PTHR39598:SF1">
    <property type="entry name" value="AUSTINOID BIOSYNTHESIS CLUSTERS PROTEIN F-RELATED"/>
    <property type="match status" value="1"/>
</dbReference>
<evidence type="ECO:0000313" key="3">
    <source>
        <dbReference type="Proteomes" id="UP001303473"/>
    </source>
</evidence>
<dbReference type="InterPro" id="IPR032710">
    <property type="entry name" value="NTF2-like_dom_sf"/>
</dbReference>
<dbReference type="PANTHER" id="PTHR39598">
    <property type="entry name" value="AUSTINOL SYNTHESIS PROTEIN F-RELATED"/>
    <property type="match status" value="1"/>
</dbReference>
<dbReference type="Gene3D" id="3.10.450.50">
    <property type="match status" value="1"/>
</dbReference>
<dbReference type="EMBL" id="MU853827">
    <property type="protein sequence ID" value="KAK3938572.1"/>
    <property type="molecule type" value="Genomic_DNA"/>
</dbReference>
<dbReference type="SUPFAM" id="SSF54427">
    <property type="entry name" value="NTF2-like"/>
    <property type="match status" value="1"/>
</dbReference>
<keyword evidence="1" id="KW-0812">Transmembrane</keyword>